<dbReference type="PANTHER" id="PTHR15615">
    <property type="match status" value="1"/>
</dbReference>
<dbReference type="GO" id="GO:0019901">
    <property type="term" value="F:protein kinase binding"/>
    <property type="evidence" value="ECO:0007669"/>
    <property type="project" value="InterPro"/>
</dbReference>
<dbReference type="OrthoDB" id="337735at2759"/>
<dbReference type="GO" id="GO:0016538">
    <property type="term" value="F:cyclin-dependent protein serine/threonine kinase regulator activity"/>
    <property type="evidence" value="ECO:0007669"/>
    <property type="project" value="TreeGrafter"/>
</dbReference>
<reference evidence="2 3" key="1">
    <citation type="journal article" date="2016" name="Proc. Natl. Acad. Sci. U.S.A.">
        <title>Comparative genomics of biotechnologically important yeasts.</title>
        <authorList>
            <person name="Riley R."/>
            <person name="Haridas S."/>
            <person name="Wolfe K.H."/>
            <person name="Lopes M.R."/>
            <person name="Hittinger C.T."/>
            <person name="Goeker M."/>
            <person name="Salamov A.A."/>
            <person name="Wisecaver J.H."/>
            <person name="Long T.M."/>
            <person name="Calvey C.H."/>
            <person name="Aerts A.L."/>
            <person name="Barry K.W."/>
            <person name="Choi C."/>
            <person name="Clum A."/>
            <person name="Coughlan A.Y."/>
            <person name="Deshpande S."/>
            <person name="Douglass A.P."/>
            <person name="Hanson S.J."/>
            <person name="Klenk H.-P."/>
            <person name="LaButti K.M."/>
            <person name="Lapidus A."/>
            <person name="Lindquist E.A."/>
            <person name="Lipzen A.M."/>
            <person name="Meier-Kolthoff J.P."/>
            <person name="Ohm R.A."/>
            <person name="Otillar R.P."/>
            <person name="Pangilinan J.L."/>
            <person name="Peng Y."/>
            <person name="Rokas A."/>
            <person name="Rosa C.A."/>
            <person name="Scheuner C."/>
            <person name="Sibirny A.A."/>
            <person name="Slot J.C."/>
            <person name="Stielow J.B."/>
            <person name="Sun H."/>
            <person name="Kurtzman C.P."/>
            <person name="Blackwell M."/>
            <person name="Grigoriev I.V."/>
            <person name="Jeffries T.W."/>
        </authorList>
    </citation>
    <scope>NUCLEOTIDE SEQUENCE [LARGE SCALE GENOMIC DNA]</scope>
    <source>
        <strain evidence="3">ATCC 58044 / CBS 1984 / NCYC 433 / NRRL Y-366-8</strain>
    </source>
</reference>
<feature type="region of interest" description="Disordered" evidence="1">
    <location>
        <begin position="287"/>
        <end position="341"/>
    </location>
</feature>
<dbReference type="Gene3D" id="1.10.472.10">
    <property type="entry name" value="Cyclin-like"/>
    <property type="match status" value="1"/>
</dbReference>
<protein>
    <recommendedName>
        <fullName evidence="4">Cyclin-like domain-containing protein</fullName>
    </recommendedName>
</protein>
<evidence type="ECO:0008006" key="4">
    <source>
        <dbReference type="Google" id="ProtNLM"/>
    </source>
</evidence>
<dbReference type="GO" id="GO:0005634">
    <property type="term" value="C:nucleus"/>
    <property type="evidence" value="ECO:0007669"/>
    <property type="project" value="TreeGrafter"/>
</dbReference>
<feature type="region of interest" description="Disordered" evidence="1">
    <location>
        <begin position="157"/>
        <end position="182"/>
    </location>
</feature>
<gene>
    <name evidence="2" type="ORF">WICANDRAFT_91876</name>
</gene>
<feature type="region of interest" description="Disordered" evidence="1">
    <location>
        <begin position="229"/>
        <end position="251"/>
    </location>
</feature>
<dbReference type="GeneID" id="30203574"/>
<dbReference type="STRING" id="683960.A0A1E3P3V4"/>
<dbReference type="RefSeq" id="XP_019039091.1">
    <property type="nucleotide sequence ID" value="XM_019186328.1"/>
</dbReference>
<dbReference type="Proteomes" id="UP000094112">
    <property type="component" value="Unassembled WGS sequence"/>
</dbReference>
<feature type="compositionally biased region" description="Polar residues" evidence="1">
    <location>
        <begin position="165"/>
        <end position="177"/>
    </location>
</feature>
<sequence>MLNSLISINDKFSDDSNLSSANLTRFHSRTPPGISVYSYLARLARYSSLENAVLLTAVYYIDLLSTVYTSFTLNSLTVHRFLLTATTVGSKGLCDSFCTNSHYAKVGGIQANELDILEREFLAKVNYRILPRDFNIENCANDTNVVRASERKKSIDQLEDGIRVDQTSQQQDQLNKANNKENFDDKNAGYNVLDLYYRKMIALVGKEVGVDDKQLPETFEYRIKISDTKSTDTGEEEDDDDEEVEQYETKNLIKTDPDTLPDEIYYKMISNLMNAYREHIWSIRRKQHPGVKQCKESTGNESQKDKNSNNNSIIPKSPMKRPIDHDPLAVPKGKRSSTTNS</sequence>
<organism evidence="2 3">
    <name type="scientific">Wickerhamomyces anomalus (strain ATCC 58044 / CBS 1984 / NCYC 433 / NRRL Y-366-8)</name>
    <name type="common">Yeast</name>
    <name type="synonym">Hansenula anomala</name>
    <dbReference type="NCBI Taxonomy" id="683960"/>
    <lineage>
        <taxon>Eukaryota</taxon>
        <taxon>Fungi</taxon>
        <taxon>Dikarya</taxon>
        <taxon>Ascomycota</taxon>
        <taxon>Saccharomycotina</taxon>
        <taxon>Saccharomycetes</taxon>
        <taxon>Phaffomycetales</taxon>
        <taxon>Wickerhamomycetaceae</taxon>
        <taxon>Wickerhamomyces</taxon>
    </lineage>
</organism>
<dbReference type="CDD" id="cd20558">
    <property type="entry name" value="CYCLIN_ScPCL7-like"/>
    <property type="match status" value="1"/>
</dbReference>
<dbReference type="GO" id="GO:0000307">
    <property type="term" value="C:cyclin-dependent protein kinase holoenzyme complex"/>
    <property type="evidence" value="ECO:0007669"/>
    <property type="project" value="TreeGrafter"/>
</dbReference>
<dbReference type="InterPro" id="IPR013922">
    <property type="entry name" value="Cyclin_PHO80-like"/>
</dbReference>
<accession>A0A1E3P3V4</accession>
<feature type="compositionally biased region" description="Acidic residues" evidence="1">
    <location>
        <begin position="233"/>
        <end position="246"/>
    </location>
</feature>
<proteinExistence type="predicted"/>
<dbReference type="Pfam" id="PF08613">
    <property type="entry name" value="Cyclin"/>
    <property type="match status" value="1"/>
</dbReference>
<name>A0A1E3P3V4_WICAA</name>
<evidence type="ECO:0000313" key="3">
    <source>
        <dbReference type="Proteomes" id="UP000094112"/>
    </source>
</evidence>
<keyword evidence="3" id="KW-1185">Reference proteome</keyword>
<dbReference type="PANTHER" id="PTHR15615:SF117">
    <property type="entry name" value="PHO85 CYCLIN PHO80"/>
    <property type="match status" value="1"/>
</dbReference>
<evidence type="ECO:0000313" key="2">
    <source>
        <dbReference type="EMBL" id="ODQ59884.1"/>
    </source>
</evidence>
<evidence type="ECO:0000256" key="1">
    <source>
        <dbReference type="SAM" id="MobiDB-lite"/>
    </source>
</evidence>
<dbReference type="EMBL" id="KV454210">
    <property type="protein sequence ID" value="ODQ59884.1"/>
    <property type="molecule type" value="Genomic_DNA"/>
</dbReference>
<feature type="compositionally biased region" description="Low complexity" evidence="1">
    <location>
        <begin position="308"/>
        <end position="317"/>
    </location>
</feature>
<dbReference type="AlphaFoldDB" id="A0A1E3P3V4"/>